<proteinExistence type="predicted"/>
<organism evidence="1">
    <name type="scientific">Arundo donax</name>
    <name type="common">Giant reed</name>
    <name type="synonym">Donax arundinaceus</name>
    <dbReference type="NCBI Taxonomy" id="35708"/>
    <lineage>
        <taxon>Eukaryota</taxon>
        <taxon>Viridiplantae</taxon>
        <taxon>Streptophyta</taxon>
        <taxon>Embryophyta</taxon>
        <taxon>Tracheophyta</taxon>
        <taxon>Spermatophyta</taxon>
        <taxon>Magnoliopsida</taxon>
        <taxon>Liliopsida</taxon>
        <taxon>Poales</taxon>
        <taxon>Poaceae</taxon>
        <taxon>PACMAD clade</taxon>
        <taxon>Arundinoideae</taxon>
        <taxon>Arundineae</taxon>
        <taxon>Arundo</taxon>
    </lineage>
</organism>
<protein>
    <submittedName>
        <fullName evidence="1">Uncharacterized protein</fullName>
    </submittedName>
</protein>
<dbReference type="EMBL" id="GBRH01238579">
    <property type="protein sequence ID" value="JAD59316.1"/>
    <property type="molecule type" value="Transcribed_RNA"/>
</dbReference>
<sequence>MAKKLVSKSQISLLTRHNLTYEIKSLSNCC</sequence>
<evidence type="ECO:0000313" key="1">
    <source>
        <dbReference type="EMBL" id="JAD59316.1"/>
    </source>
</evidence>
<accession>A0A0A9B7H7</accession>
<reference evidence="1" key="2">
    <citation type="journal article" date="2015" name="Data Brief">
        <title>Shoot transcriptome of the giant reed, Arundo donax.</title>
        <authorList>
            <person name="Barrero R.A."/>
            <person name="Guerrero F.D."/>
            <person name="Moolhuijzen P."/>
            <person name="Goolsby J.A."/>
            <person name="Tidwell J."/>
            <person name="Bellgard S.E."/>
            <person name="Bellgard M.I."/>
        </authorList>
    </citation>
    <scope>NUCLEOTIDE SEQUENCE</scope>
    <source>
        <tissue evidence="1">Shoot tissue taken approximately 20 cm above the soil surface</tissue>
    </source>
</reference>
<dbReference type="AlphaFoldDB" id="A0A0A9B7H7"/>
<name>A0A0A9B7H7_ARUDO</name>
<reference evidence="1" key="1">
    <citation type="submission" date="2014-09" db="EMBL/GenBank/DDBJ databases">
        <authorList>
            <person name="Magalhaes I.L.F."/>
            <person name="Oliveira U."/>
            <person name="Santos F.R."/>
            <person name="Vidigal T.H.D.A."/>
            <person name="Brescovit A.D."/>
            <person name="Santos A.J."/>
        </authorList>
    </citation>
    <scope>NUCLEOTIDE SEQUENCE</scope>
    <source>
        <tissue evidence="1">Shoot tissue taken approximately 20 cm above the soil surface</tissue>
    </source>
</reference>